<comment type="caution">
    <text evidence="11">The sequence shown here is derived from an EMBL/GenBank/DDBJ whole genome shotgun (WGS) entry which is preliminary data.</text>
</comment>
<comment type="cofactor">
    <cofactor evidence="1 9">
        <name>FAD</name>
        <dbReference type="ChEBI" id="CHEBI:57692"/>
    </cofactor>
</comment>
<keyword evidence="5 9" id="KW-0274">FAD</keyword>
<evidence type="ECO:0000256" key="3">
    <source>
        <dbReference type="ARBA" id="ARBA00022485"/>
    </source>
</evidence>
<organism evidence="11 13">
    <name type="scientific">Candidatus Methanodesulfokora washburnensis</name>
    <dbReference type="NCBI Taxonomy" id="2478471"/>
    <lineage>
        <taxon>Archaea</taxon>
        <taxon>Thermoproteota</taxon>
        <taxon>Candidatus Korarchaeia</taxon>
        <taxon>Candidatus Korarchaeia incertae sedis</taxon>
        <taxon>Candidatus Methanodesulfokora</taxon>
    </lineage>
</organism>
<name>A0A429GDD7_9CREN</name>
<dbReference type="Pfam" id="PF12831">
    <property type="entry name" value="FAD_oxidored"/>
    <property type="match status" value="1"/>
</dbReference>
<keyword evidence="9" id="KW-0285">Flavoprotein</keyword>
<evidence type="ECO:0000259" key="10">
    <source>
        <dbReference type="PROSITE" id="PS51379"/>
    </source>
</evidence>
<dbReference type="GO" id="GO:0016491">
    <property type="term" value="F:oxidoreductase activity"/>
    <property type="evidence" value="ECO:0007669"/>
    <property type="project" value="UniProtKB-UniRule"/>
</dbReference>
<comment type="function">
    <text evidence="9">Part of a complex that catalyzes the reversible reduction of CoM-S-S-CoB to the thiol-coenzymes H-S-CoM (coenzyme M) and H-S-CoB (coenzyme B).</text>
</comment>
<evidence type="ECO:0000256" key="7">
    <source>
        <dbReference type="ARBA" id="ARBA00023004"/>
    </source>
</evidence>
<dbReference type="GO" id="GO:0046872">
    <property type="term" value="F:metal ion binding"/>
    <property type="evidence" value="ECO:0007669"/>
    <property type="project" value="UniProtKB-KW"/>
</dbReference>
<dbReference type="Proteomes" id="UP000316217">
    <property type="component" value="Unassembled WGS sequence"/>
</dbReference>
<evidence type="ECO:0000313" key="11">
    <source>
        <dbReference type="EMBL" id="RSN71834.1"/>
    </source>
</evidence>
<keyword evidence="6 9" id="KW-0560">Oxidoreductase</keyword>
<reference evidence="11 13" key="1">
    <citation type="submission" date="2018-10" db="EMBL/GenBank/DDBJ databases">
        <title>Co-occurring genomic capacity for anaerobic methane metabolism and dissimilatory sulfite reduction discovered in the Korarchaeota.</title>
        <authorList>
            <person name="Mckay L.J."/>
            <person name="Dlakic M."/>
            <person name="Fields M.W."/>
            <person name="Delmont T.O."/>
            <person name="Eren A.M."/>
            <person name="Jay Z.J."/>
            <person name="Klingelsmith K.B."/>
            <person name="Rusch D.B."/>
            <person name="Inskeep W.P."/>
        </authorList>
    </citation>
    <scope>NUCLEOTIDE SEQUENCE [LARGE SCALE GENOMIC DNA]</scope>
    <source>
        <strain evidence="11 13">MDKW</strain>
    </source>
</reference>
<accession>A0A429GDD7</accession>
<evidence type="ECO:0000256" key="6">
    <source>
        <dbReference type="ARBA" id="ARBA00023002"/>
    </source>
</evidence>
<feature type="domain" description="4Fe-4S ferredoxin-type" evidence="10">
    <location>
        <begin position="240"/>
        <end position="269"/>
    </location>
</feature>
<dbReference type="GO" id="GO:0051539">
    <property type="term" value="F:4 iron, 4 sulfur cluster binding"/>
    <property type="evidence" value="ECO:0007669"/>
    <property type="project" value="UniProtKB-UniRule"/>
</dbReference>
<comment type="subunit">
    <text evidence="9">The ferredoxin:CoB-CoM heterodisulfide reductase is composed of three subunits; HdrA, HdrB and HdrC.</text>
</comment>
<gene>
    <name evidence="11" type="ORF">D6D85_15280</name>
    <name evidence="12" type="ORF">EF810_07115</name>
</gene>
<feature type="domain" description="4Fe-4S ferredoxin-type" evidence="10">
    <location>
        <begin position="287"/>
        <end position="316"/>
    </location>
</feature>
<comment type="pathway">
    <text evidence="9">Cofactor metabolism; coenzyme M-coenzyme B heterodisulfide reduction; coenzyme B and coenzyme M from coenzyme M-coenzyme B heterodisulfide: step 1/1.</text>
</comment>
<dbReference type="Gene3D" id="3.50.50.60">
    <property type="entry name" value="FAD/NAD(P)-binding domain"/>
    <property type="match status" value="1"/>
</dbReference>
<dbReference type="Proteomes" id="UP000277582">
    <property type="component" value="Unassembled WGS sequence"/>
</dbReference>
<comment type="similarity">
    <text evidence="2 9">Belongs to the HdrA family.</text>
</comment>
<evidence type="ECO:0000256" key="1">
    <source>
        <dbReference type="ARBA" id="ARBA00001974"/>
    </source>
</evidence>
<dbReference type="InterPro" id="IPR017900">
    <property type="entry name" value="4Fe4S_Fe_S_CS"/>
</dbReference>
<evidence type="ECO:0000256" key="4">
    <source>
        <dbReference type="ARBA" id="ARBA00022723"/>
    </source>
</evidence>
<evidence type="ECO:0000313" key="12">
    <source>
        <dbReference type="EMBL" id="RZN58978.1"/>
    </source>
</evidence>
<keyword evidence="13" id="KW-1185">Reference proteome</keyword>
<sequence>MEVIVMYEEPRIGVYICHCGLNIAATVDVKEVAEYAKTLPNVVVARDYVFMCSEPGQNLIKDDIKNLGLNRVVVAACSPSMHEPTFRSAVESAGLNKYLFEMANIREHCSWVHGDRKLATEKAKDLIRMAVAKARLLEPLEEKEFPVYNSVLVLGGGVSGIRAALELARYGFDVYLVERSPTLGGKAALIGHVDLQTRGSEVINKMIELIKRNPRIHVFTNSELIELKGFAGNYEAKIRVYPRYVNERCNSCGECEEVCPVDVANEYDFGLSRRKAIFLPFRGAYPPYYVVDHRVCTKCGECVRVCRFNAIDLSEEPRELGLKVGALIIATGYDAYRPLKGEYSHGFHNNIITLFQLERLLDPEGPTRGELVINGRIPKSIAFIQCVGSRNTTPNARSYCSRMCCTTAIIDAIKIREKYPNTDVYIIYKDIMTYGSDESLYLEAGRRLVRFVKFEEEPPNVVISPEGLFIDLYEYTIQERIRIPVDAVVLSTGMVPRRDLDDVIRVTRVSRGGDGFLREAHLKLAPAESPTKGIFLAGTVTGPKNIMESIRMGSAAAAKAMALLSKGKVIAEPMIANVNEDICSGCAICVGVCPYDAISIKIVDGDRIAHVEEALCMGCGSCAAACPSGAMQQLGFKDRQLRAQVLAAFG</sequence>
<evidence type="ECO:0000256" key="5">
    <source>
        <dbReference type="ARBA" id="ARBA00022827"/>
    </source>
</evidence>
<keyword evidence="4 9" id="KW-0479">Metal-binding</keyword>
<dbReference type="PROSITE" id="PS51379">
    <property type="entry name" value="4FE4S_FER_2"/>
    <property type="match status" value="4"/>
</dbReference>
<comment type="cofactor">
    <cofactor evidence="9">
        <name>[4Fe-4S] cluster</name>
        <dbReference type="ChEBI" id="CHEBI:49883"/>
    </cofactor>
</comment>
<evidence type="ECO:0000256" key="8">
    <source>
        <dbReference type="ARBA" id="ARBA00023014"/>
    </source>
</evidence>
<dbReference type="InterPro" id="IPR036188">
    <property type="entry name" value="FAD/NAD-bd_sf"/>
</dbReference>
<protein>
    <recommendedName>
        <fullName evidence="9">CoB--CoM heterodisulfide reductase iron-sulfur subunit A</fullName>
        <ecNumber evidence="9">1.8.-.-</ecNumber>
    </recommendedName>
</protein>
<dbReference type="OrthoDB" id="32867at2157"/>
<dbReference type="Pfam" id="PF12838">
    <property type="entry name" value="Fer4_7"/>
    <property type="match status" value="1"/>
</dbReference>
<keyword evidence="7 9" id="KW-0408">Iron</keyword>
<reference evidence="12 14" key="2">
    <citation type="journal article" date="2019" name="Nat. Microbiol.">
        <title>Wide diversity of methane and short-chain alkane metabolisms in uncultured archaea.</title>
        <authorList>
            <person name="Borrel G."/>
            <person name="Adam P.S."/>
            <person name="McKay L.J."/>
            <person name="Chen L.X."/>
            <person name="Sierra-Garcia I.N."/>
            <person name="Sieber C.M."/>
            <person name="Letourneur Q."/>
            <person name="Ghozlane A."/>
            <person name="Andersen G.L."/>
            <person name="Li W.J."/>
            <person name="Hallam S.J."/>
            <person name="Muyzer G."/>
            <person name="de Oliveira V.M."/>
            <person name="Inskeep W.P."/>
            <person name="Banfield J.F."/>
            <person name="Gribaldo S."/>
        </authorList>
    </citation>
    <scope>NUCLEOTIDE SEQUENCE [LARGE SCALE GENOMIC DNA]</scope>
    <source>
        <strain evidence="12">NM4</strain>
    </source>
</reference>
<proteinExistence type="inferred from homology"/>
<dbReference type="Gene3D" id="3.30.70.20">
    <property type="match status" value="3"/>
</dbReference>
<evidence type="ECO:0000313" key="14">
    <source>
        <dbReference type="Proteomes" id="UP000316217"/>
    </source>
</evidence>
<dbReference type="PROSITE" id="PS00198">
    <property type="entry name" value="4FE4S_FER_1"/>
    <property type="match status" value="3"/>
</dbReference>
<dbReference type="EC" id="1.8.-.-" evidence="9"/>
<dbReference type="Pfam" id="PF13187">
    <property type="entry name" value="Fer4_9"/>
    <property type="match status" value="1"/>
</dbReference>
<dbReference type="EMBL" id="RCOS01000169">
    <property type="protein sequence ID" value="RSN71834.1"/>
    <property type="molecule type" value="Genomic_DNA"/>
</dbReference>
<keyword evidence="3 9" id="KW-0004">4Fe-4S</keyword>
<dbReference type="SUPFAM" id="SSF51971">
    <property type="entry name" value="Nucleotide-binding domain"/>
    <property type="match status" value="1"/>
</dbReference>
<dbReference type="InterPro" id="IPR039650">
    <property type="entry name" value="HdrA-like"/>
</dbReference>
<evidence type="ECO:0000256" key="2">
    <source>
        <dbReference type="ARBA" id="ARBA00006561"/>
    </source>
</evidence>
<keyword evidence="8 9" id="KW-0411">Iron-sulfur</keyword>
<dbReference type="PANTHER" id="PTHR43498:SF1">
    <property type="entry name" value="COB--COM HETERODISULFIDE REDUCTASE IRON-SULFUR SUBUNIT A"/>
    <property type="match status" value="1"/>
</dbReference>
<evidence type="ECO:0000256" key="9">
    <source>
        <dbReference type="RuleBase" id="RU366072"/>
    </source>
</evidence>
<dbReference type="InterPro" id="IPR017896">
    <property type="entry name" value="4Fe4S_Fe-S-bd"/>
</dbReference>
<feature type="domain" description="4Fe-4S ferredoxin-type" evidence="10">
    <location>
        <begin position="607"/>
        <end position="636"/>
    </location>
</feature>
<dbReference type="PANTHER" id="PTHR43498">
    <property type="entry name" value="FERREDOXIN:COB-COM HETERODISULFIDE REDUCTASE SUBUNIT A"/>
    <property type="match status" value="1"/>
</dbReference>
<evidence type="ECO:0000313" key="13">
    <source>
        <dbReference type="Proteomes" id="UP000277582"/>
    </source>
</evidence>
<feature type="domain" description="4Fe-4S ferredoxin-type" evidence="10">
    <location>
        <begin position="574"/>
        <end position="603"/>
    </location>
</feature>
<dbReference type="SUPFAM" id="SSF54862">
    <property type="entry name" value="4Fe-4S ferredoxins"/>
    <property type="match status" value="1"/>
</dbReference>
<dbReference type="AlphaFoldDB" id="A0A429GDD7"/>
<dbReference type="EMBL" id="RXII01000111">
    <property type="protein sequence ID" value="RZN58978.1"/>
    <property type="molecule type" value="Genomic_DNA"/>
</dbReference>